<sequence length="64" mass="7205">MRKASLSKSFINLIVTNWEKVVHHSQSLGDMPLFDQDSVDYTSSTDRATSFLDRVYSALVGIIL</sequence>
<dbReference type="RefSeq" id="XP_009545250.1">
    <property type="nucleotide sequence ID" value="XM_009546955.1"/>
</dbReference>
<evidence type="ECO:0000313" key="1">
    <source>
        <dbReference type="EMBL" id="ETW82952.1"/>
    </source>
</evidence>
<dbReference type="EMBL" id="KI925457">
    <property type="protein sequence ID" value="ETW82952.1"/>
    <property type="molecule type" value="Genomic_DNA"/>
</dbReference>
<organism evidence="1 2">
    <name type="scientific">Heterobasidion irregulare (strain TC 32-1)</name>
    <dbReference type="NCBI Taxonomy" id="747525"/>
    <lineage>
        <taxon>Eukaryota</taxon>
        <taxon>Fungi</taxon>
        <taxon>Dikarya</taxon>
        <taxon>Basidiomycota</taxon>
        <taxon>Agaricomycotina</taxon>
        <taxon>Agaricomycetes</taxon>
        <taxon>Russulales</taxon>
        <taxon>Bondarzewiaceae</taxon>
        <taxon>Heterobasidion</taxon>
        <taxon>Heterobasidion annosum species complex</taxon>
    </lineage>
</organism>
<dbReference type="KEGG" id="hir:HETIRDRAFT_163356"/>
<dbReference type="GeneID" id="20667841"/>
<name>W4KAU4_HETIT</name>
<gene>
    <name evidence="1" type="ORF">HETIRDRAFT_163356</name>
</gene>
<accession>W4KAU4</accession>
<protein>
    <submittedName>
        <fullName evidence="1">Uncharacterized protein</fullName>
    </submittedName>
</protein>
<dbReference type="HOGENOM" id="CLU_2867916_0_0_1"/>
<evidence type="ECO:0000313" key="2">
    <source>
        <dbReference type="Proteomes" id="UP000030671"/>
    </source>
</evidence>
<keyword evidence="2" id="KW-1185">Reference proteome</keyword>
<dbReference type="Proteomes" id="UP000030671">
    <property type="component" value="Unassembled WGS sequence"/>
</dbReference>
<reference evidence="1 2" key="1">
    <citation type="journal article" date="2012" name="New Phytol.">
        <title>Insight into trade-off between wood decay and parasitism from the genome of a fungal forest pathogen.</title>
        <authorList>
            <person name="Olson A."/>
            <person name="Aerts A."/>
            <person name="Asiegbu F."/>
            <person name="Belbahri L."/>
            <person name="Bouzid O."/>
            <person name="Broberg A."/>
            <person name="Canback B."/>
            <person name="Coutinho P.M."/>
            <person name="Cullen D."/>
            <person name="Dalman K."/>
            <person name="Deflorio G."/>
            <person name="van Diepen L.T."/>
            <person name="Dunand C."/>
            <person name="Duplessis S."/>
            <person name="Durling M."/>
            <person name="Gonthier P."/>
            <person name="Grimwood J."/>
            <person name="Fossdal C.G."/>
            <person name="Hansson D."/>
            <person name="Henrissat B."/>
            <person name="Hietala A."/>
            <person name="Himmelstrand K."/>
            <person name="Hoffmeister D."/>
            <person name="Hogberg N."/>
            <person name="James T.Y."/>
            <person name="Karlsson M."/>
            <person name="Kohler A."/>
            <person name="Kues U."/>
            <person name="Lee Y.H."/>
            <person name="Lin Y.C."/>
            <person name="Lind M."/>
            <person name="Lindquist E."/>
            <person name="Lombard V."/>
            <person name="Lucas S."/>
            <person name="Lunden K."/>
            <person name="Morin E."/>
            <person name="Murat C."/>
            <person name="Park J."/>
            <person name="Raffaello T."/>
            <person name="Rouze P."/>
            <person name="Salamov A."/>
            <person name="Schmutz J."/>
            <person name="Solheim H."/>
            <person name="Stahlberg J."/>
            <person name="Velez H."/>
            <person name="de Vries R.P."/>
            <person name="Wiebenga A."/>
            <person name="Woodward S."/>
            <person name="Yakovlev I."/>
            <person name="Garbelotto M."/>
            <person name="Martin F."/>
            <person name="Grigoriev I.V."/>
            <person name="Stenlid J."/>
        </authorList>
    </citation>
    <scope>NUCLEOTIDE SEQUENCE [LARGE SCALE GENOMIC DNA]</scope>
    <source>
        <strain evidence="1 2">TC 32-1</strain>
    </source>
</reference>
<dbReference type="AlphaFoldDB" id="W4KAU4"/>
<proteinExistence type="predicted"/>
<dbReference type="InParanoid" id="W4KAU4"/>